<dbReference type="OrthoDB" id="4350616at2"/>
<proteinExistence type="predicted"/>
<accession>A0A1H3M7L0</accession>
<organism evidence="2 3">
    <name type="scientific">Amycolatopsis xylanica</name>
    <dbReference type="NCBI Taxonomy" id="589385"/>
    <lineage>
        <taxon>Bacteria</taxon>
        <taxon>Bacillati</taxon>
        <taxon>Actinomycetota</taxon>
        <taxon>Actinomycetes</taxon>
        <taxon>Pseudonocardiales</taxon>
        <taxon>Pseudonocardiaceae</taxon>
        <taxon>Amycolatopsis</taxon>
    </lineage>
</organism>
<evidence type="ECO:0000313" key="3">
    <source>
        <dbReference type="Proteomes" id="UP000199515"/>
    </source>
</evidence>
<dbReference type="Proteomes" id="UP000199515">
    <property type="component" value="Unassembled WGS sequence"/>
</dbReference>
<protein>
    <recommendedName>
        <fullName evidence="1">Pvc16 N-terminal domain-containing protein</fullName>
    </recommendedName>
</protein>
<evidence type="ECO:0000313" key="2">
    <source>
        <dbReference type="EMBL" id="SDY72015.1"/>
    </source>
</evidence>
<dbReference type="EMBL" id="FNON01000006">
    <property type="protein sequence ID" value="SDY72015.1"/>
    <property type="molecule type" value="Genomic_DNA"/>
</dbReference>
<dbReference type="RefSeq" id="WP_091294069.1">
    <property type="nucleotide sequence ID" value="NZ_FNON01000006.1"/>
</dbReference>
<keyword evidence="3" id="KW-1185">Reference proteome</keyword>
<name>A0A1H3M7L0_9PSEU</name>
<dbReference type="AlphaFoldDB" id="A0A1H3M7L0"/>
<gene>
    <name evidence="2" type="ORF">SAMN05421504_106505</name>
</gene>
<feature type="domain" description="Pvc16 N-terminal" evidence="1">
    <location>
        <begin position="5"/>
        <end position="142"/>
    </location>
</feature>
<sequence length="146" mass="15736">MITQVDDALCRLIGGHLPAGTAVRLDAPKPTWQTEADIQSVDLFLFGLRDAGESGAQPGKHCVLTYLVTARAGKVHEEHLLLQRALCVVIGTEFLPADLLPDGFPGRVSVRIADQDPTRLWTSLGMPARAAFVLTLTVPVVELIES</sequence>
<dbReference type="STRING" id="589385.SAMN05421504_106505"/>
<dbReference type="Pfam" id="PF14065">
    <property type="entry name" value="Pvc16_N"/>
    <property type="match status" value="1"/>
</dbReference>
<reference evidence="2 3" key="1">
    <citation type="submission" date="2016-10" db="EMBL/GenBank/DDBJ databases">
        <authorList>
            <person name="de Groot N.N."/>
        </authorList>
    </citation>
    <scope>NUCLEOTIDE SEQUENCE [LARGE SCALE GENOMIC DNA]</scope>
    <source>
        <strain evidence="2 3">CPCC 202699</strain>
    </source>
</reference>
<evidence type="ECO:0000259" key="1">
    <source>
        <dbReference type="Pfam" id="PF14065"/>
    </source>
</evidence>
<dbReference type="InterPro" id="IPR025351">
    <property type="entry name" value="Pvc16_N"/>
</dbReference>